<dbReference type="InterPro" id="IPR036640">
    <property type="entry name" value="ABC1_TM_sf"/>
</dbReference>
<dbReference type="PROSITE" id="PS00211">
    <property type="entry name" value="ABC_TRANSPORTER_1"/>
    <property type="match status" value="1"/>
</dbReference>
<dbReference type="SUPFAM" id="SSF90123">
    <property type="entry name" value="ABC transporter transmembrane region"/>
    <property type="match status" value="1"/>
</dbReference>
<feature type="domain" description="ABC transmembrane type-1" evidence="9">
    <location>
        <begin position="19"/>
        <end position="308"/>
    </location>
</feature>
<comment type="subcellular location">
    <subcellularLocation>
        <location evidence="1">Cell membrane</location>
        <topology evidence="1">Multi-pass membrane protein</topology>
    </subcellularLocation>
</comment>
<gene>
    <name evidence="10" type="ORF">P9H32_17085</name>
</gene>
<keyword evidence="5 7" id="KW-1133">Transmembrane helix</keyword>
<comment type="caution">
    <text evidence="10">The sequence shown here is derived from an EMBL/GenBank/DDBJ whole genome shotgun (WGS) entry which is preliminary data.</text>
</comment>
<proteinExistence type="predicted"/>
<feature type="transmembrane region" description="Helical" evidence="7">
    <location>
        <begin position="140"/>
        <end position="160"/>
    </location>
</feature>
<feature type="transmembrane region" description="Helical" evidence="7">
    <location>
        <begin position="166"/>
        <end position="186"/>
    </location>
</feature>
<dbReference type="InterPro" id="IPR039421">
    <property type="entry name" value="Type_1_exporter"/>
</dbReference>
<dbReference type="Proteomes" id="UP001290861">
    <property type="component" value="Unassembled WGS sequence"/>
</dbReference>
<feature type="transmembrane region" description="Helical" evidence="7">
    <location>
        <begin position="14"/>
        <end position="35"/>
    </location>
</feature>
<dbReference type="Gene3D" id="3.40.50.300">
    <property type="entry name" value="P-loop containing nucleotide triphosphate hydrolases"/>
    <property type="match status" value="1"/>
</dbReference>
<keyword evidence="3" id="KW-0547">Nucleotide-binding</keyword>
<organism evidence="10 11">
    <name type="scientific">Pontiella agarivorans</name>
    <dbReference type="NCBI Taxonomy" id="3038953"/>
    <lineage>
        <taxon>Bacteria</taxon>
        <taxon>Pseudomonadati</taxon>
        <taxon>Kiritimatiellota</taxon>
        <taxon>Kiritimatiellia</taxon>
        <taxon>Kiritimatiellales</taxon>
        <taxon>Pontiellaceae</taxon>
        <taxon>Pontiella</taxon>
    </lineage>
</organism>
<keyword evidence="2 7" id="KW-0812">Transmembrane</keyword>
<accession>A0ABU5N1R3</accession>
<evidence type="ECO:0000259" key="9">
    <source>
        <dbReference type="PROSITE" id="PS50929"/>
    </source>
</evidence>
<evidence type="ECO:0000256" key="7">
    <source>
        <dbReference type="SAM" id="Phobius"/>
    </source>
</evidence>
<dbReference type="Pfam" id="PF00664">
    <property type="entry name" value="ABC_membrane"/>
    <property type="match status" value="1"/>
</dbReference>
<evidence type="ECO:0000256" key="6">
    <source>
        <dbReference type="ARBA" id="ARBA00023136"/>
    </source>
</evidence>
<evidence type="ECO:0000256" key="5">
    <source>
        <dbReference type="ARBA" id="ARBA00022989"/>
    </source>
</evidence>
<keyword evidence="11" id="KW-1185">Reference proteome</keyword>
<sequence length="584" mass="65148">MNKTRRFLAYAKPYSGWLILAFTLIMATTITINYLPVLVQKIMDEVLRADGADTGGRFALLMKYAKIYALLTACGYGVRYIQTLLTAWIGQQIVYDLRLAVYRKVLRMHQGYFDKTPVGTLLTRVTSDIERLQHFVTEGVVGSIADLFMIFGIMGYMIWFSPRLSISIFSTLPFLFGIMYFVNAKLRNANRDIRDRQARLNALIQEDLTGMTTIQLFNREASTIEDFDERNTHLRAAHFDEVRWFSLYFPTMETGQIVAQLITLTIGGLAIMGSSDAVTLGTLIAFLAYLKGFFQPLGSLSDKAGSFQVAMASIERVFDLLDEKEQITDPENPENPEKLAGAIAFKNVSFAYVENNWVIKNLSFEVQPGQVLAVVGATGAGKSTIINLIGRFYDVQQGVVTINGSDIRNFSKNDLRKRLGYVFQDPFIFTGSVADNISLGQPGISRTDIEHAAKTVNAHGFISAMPKGYDTVLNERGAGLSLGQKQLLAMARALAQDPELLFVLDEATASVDTATEMLIQDALNKLMANRTSIVIAHRLSTIRNADRILVMRHGELIDQGTHDELMANDGYYRQLYELLEHAPA</sequence>
<dbReference type="SUPFAM" id="SSF52540">
    <property type="entry name" value="P-loop containing nucleoside triphosphate hydrolases"/>
    <property type="match status" value="1"/>
</dbReference>
<dbReference type="PROSITE" id="PS50893">
    <property type="entry name" value="ABC_TRANSPORTER_2"/>
    <property type="match status" value="1"/>
</dbReference>
<dbReference type="PROSITE" id="PS50929">
    <property type="entry name" value="ABC_TM1F"/>
    <property type="match status" value="1"/>
</dbReference>
<dbReference type="PANTHER" id="PTHR43394:SF1">
    <property type="entry name" value="ATP-BINDING CASSETTE SUB-FAMILY B MEMBER 10, MITOCHONDRIAL"/>
    <property type="match status" value="1"/>
</dbReference>
<dbReference type="GO" id="GO:0005524">
    <property type="term" value="F:ATP binding"/>
    <property type="evidence" value="ECO:0007669"/>
    <property type="project" value="UniProtKB-KW"/>
</dbReference>
<evidence type="ECO:0000256" key="2">
    <source>
        <dbReference type="ARBA" id="ARBA00022692"/>
    </source>
</evidence>
<protein>
    <submittedName>
        <fullName evidence="10">ABC transporter ATP-binding protein</fullName>
    </submittedName>
</protein>
<dbReference type="CDD" id="cd18544">
    <property type="entry name" value="ABC_6TM_TmrA_like"/>
    <property type="match status" value="1"/>
</dbReference>
<evidence type="ECO:0000256" key="4">
    <source>
        <dbReference type="ARBA" id="ARBA00022840"/>
    </source>
</evidence>
<dbReference type="InterPro" id="IPR011527">
    <property type="entry name" value="ABC1_TM_dom"/>
</dbReference>
<name>A0ABU5N1R3_9BACT</name>
<dbReference type="Gene3D" id="1.20.1560.10">
    <property type="entry name" value="ABC transporter type 1, transmembrane domain"/>
    <property type="match status" value="1"/>
</dbReference>
<evidence type="ECO:0000313" key="10">
    <source>
        <dbReference type="EMBL" id="MDZ8120349.1"/>
    </source>
</evidence>
<dbReference type="InterPro" id="IPR003593">
    <property type="entry name" value="AAA+_ATPase"/>
</dbReference>
<evidence type="ECO:0000259" key="8">
    <source>
        <dbReference type="PROSITE" id="PS50893"/>
    </source>
</evidence>
<evidence type="ECO:0000256" key="3">
    <source>
        <dbReference type="ARBA" id="ARBA00022741"/>
    </source>
</evidence>
<dbReference type="InterPro" id="IPR027417">
    <property type="entry name" value="P-loop_NTPase"/>
</dbReference>
<reference evidence="10 11" key="1">
    <citation type="journal article" date="2024" name="Appl. Environ. Microbiol.">
        <title>Pontiella agarivorans sp. nov., a novel marine anaerobic bacterium capable of degrading macroalgal polysaccharides and fixing nitrogen.</title>
        <authorList>
            <person name="Liu N."/>
            <person name="Kivenson V."/>
            <person name="Peng X."/>
            <person name="Cui Z."/>
            <person name="Lankiewicz T.S."/>
            <person name="Gosselin K.M."/>
            <person name="English C.J."/>
            <person name="Blair E.M."/>
            <person name="O'Malley M.A."/>
            <person name="Valentine D.L."/>
        </authorList>
    </citation>
    <scope>NUCLEOTIDE SEQUENCE [LARGE SCALE GENOMIC DNA]</scope>
    <source>
        <strain evidence="10 11">NLcol2</strain>
    </source>
</reference>
<dbReference type="InterPro" id="IPR017871">
    <property type="entry name" value="ABC_transporter-like_CS"/>
</dbReference>
<evidence type="ECO:0000256" key="1">
    <source>
        <dbReference type="ARBA" id="ARBA00004651"/>
    </source>
</evidence>
<dbReference type="InterPro" id="IPR003439">
    <property type="entry name" value="ABC_transporter-like_ATP-bd"/>
</dbReference>
<feature type="transmembrane region" description="Helical" evidence="7">
    <location>
        <begin position="261"/>
        <end position="290"/>
    </location>
</feature>
<dbReference type="SMART" id="SM00382">
    <property type="entry name" value="AAA"/>
    <property type="match status" value="1"/>
</dbReference>
<dbReference type="PANTHER" id="PTHR43394">
    <property type="entry name" value="ATP-DEPENDENT PERMEASE MDL1, MITOCHONDRIAL"/>
    <property type="match status" value="1"/>
</dbReference>
<dbReference type="Pfam" id="PF00005">
    <property type="entry name" value="ABC_tran"/>
    <property type="match status" value="1"/>
</dbReference>
<keyword evidence="4 10" id="KW-0067">ATP-binding</keyword>
<keyword evidence="6 7" id="KW-0472">Membrane</keyword>
<dbReference type="RefSeq" id="WP_322610122.1">
    <property type="nucleotide sequence ID" value="NZ_JARVCO010000012.1"/>
</dbReference>
<evidence type="ECO:0000313" key="11">
    <source>
        <dbReference type="Proteomes" id="UP001290861"/>
    </source>
</evidence>
<dbReference type="EMBL" id="JARVCO010000012">
    <property type="protein sequence ID" value="MDZ8120349.1"/>
    <property type="molecule type" value="Genomic_DNA"/>
</dbReference>
<feature type="domain" description="ABC transporter" evidence="8">
    <location>
        <begin position="343"/>
        <end position="578"/>
    </location>
</feature>